<sequence>MRDDKKARRVVKTARWLLLRNRDNLKRPEDQVRLDGLLAANRTLMTGLCPQG</sequence>
<evidence type="ECO:0000313" key="1">
    <source>
        <dbReference type="EMBL" id="MBB6253816.1"/>
    </source>
</evidence>
<keyword evidence="2" id="KW-1185">Reference proteome</keyword>
<gene>
    <name evidence="1" type="ORF">FHS74_004392</name>
</gene>
<evidence type="ECO:0008006" key="3">
    <source>
        <dbReference type="Google" id="ProtNLM"/>
    </source>
</evidence>
<name>A0A7X0EG69_9PROT</name>
<dbReference type="EMBL" id="JACIIZ010000013">
    <property type="protein sequence ID" value="MBB6253816.1"/>
    <property type="molecule type" value="Genomic_DNA"/>
</dbReference>
<accession>A0A7X0EG69</accession>
<dbReference type="Proteomes" id="UP000539175">
    <property type="component" value="Unassembled WGS sequence"/>
</dbReference>
<organism evidence="1 2">
    <name type="scientific">Nitrospirillum iridis</name>
    <dbReference type="NCBI Taxonomy" id="765888"/>
    <lineage>
        <taxon>Bacteria</taxon>
        <taxon>Pseudomonadati</taxon>
        <taxon>Pseudomonadota</taxon>
        <taxon>Alphaproteobacteria</taxon>
        <taxon>Rhodospirillales</taxon>
        <taxon>Azospirillaceae</taxon>
        <taxon>Nitrospirillum</taxon>
    </lineage>
</organism>
<comment type="caution">
    <text evidence="1">The sequence shown here is derived from an EMBL/GenBank/DDBJ whole genome shotgun (WGS) entry which is preliminary data.</text>
</comment>
<evidence type="ECO:0000313" key="2">
    <source>
        <dbReference type="Proteomes" id="UP000539175"/>
    </source>
</evidence>
<protein>
    <recommendedName>
        <fullName evidence="3">Transposase</fullName>
    </recommendedName>
</protein>
<proteinExistence type="predicted"/>
<dbReference type="AlphaFoldDB" id="A0A7X0EG69"/>
<reference evidence="1 2" key="1">
    <citation type="submission" date="2020-08" db="EMBL/GenBank/DDBJ databases">
        <title>Genomic Encyclopedia of Type Strains, Phase IV (KMG-IV): sequencing the most valuable type-strain genomes for metagenomic binning, comparative biology and taxonomic classification.</title>
        <authorList>
            <person name="Goeker M."/>
        </authorList>
    </citation>
    <scope>NUCLEOTIDE SEQUENCE [LARGE SCALE GENOMIC DNA]</scope>
    <source>
        <strain evidence="1 2">DSM 22198</strain>
    </source>
</reference>